<evidence type="ECO:0008006" key="5">
    <source>
        <dbReference type="Google" id="ProtNLM"/>
    </source>
</evidence>
<comment type="caution">
    <text evidence="3">The sequence shown here is derived from an EMBL/GenBank/DDBJ whole genome shotgun (WGS) entry which is preliminary data.</text>
</comment>
<evidence type="ECO:0000313" key="3">
    <source>
        <dbReference type="EMBL" id="ROV90676.1"/>
    </source>
</evidence>
<dbReference type="Proteomes" id="UP000285146">
    <property type="component" value="Unassembled WGS sequence"/>
</dbReference>
<feature type="signal peptide" evidence="2">
    <location>
        <begin position="1"/>
        <end position="21"/>
    </location>
</feature>
<evidence type="ECO:0000256" key="2">
    <source>
        <dbReference type="SAM" id="SignalP"/>
    </source>
</evidence>
<feature type="chain" id="PRO_5019435178" description="Cyanovirin-N domain-containing protein" evidence="2">
    <location>
        <begin position="22"/>
        <end position="352"/>
    </location>
</feature>
<sequence>MQGRMLLVMPLAACIAHAAVAQDDIDLLYACEDLTVDTDTGVLSGECYIGDNPALTSVDLNACLGWRSLVDPGKLHEDMPAGSGSGFVPVKSPEGSNFKIEYSLDLTDVVSVTDHGCLQCMDASGECAPEVPLEPSRSFASGGLESDEFSDMEELLDWLELRAKAAKTPCETQIIANPQFIPESFPNTTYHRCKEDHSFCCYQARGSHCSTRFEAFLLIEANKYWYRIHYTINFRTLEIESPAAVFQLCQYPGQCEEESPPDNTSGVVNCTWNPLERFESRIYDNGLDALYSEPQPPRVGTSPLVDVAIERVLPAQTSAVSWKPIFRTKNRTKNRTNTRKHKNRGPGRSRQP</sequence>
<evidence type="ECO:0000313" key="4">
    <source>
        <dbReference type="Proteomes" id="UP000285146"/>
    </source>
</evidence>
<dbReference type="InParanoid" id="A0A423VI31"/>
<proteinExistence type="predicted"/>
<dbReference type="OrthoDB" id="5224601at2759"/>
<feature type="compositionally biased region" description="Basic residues" evidence="1">
    <location>
        <begin position="326"/>
        <end position="352"/>
    </location>
</feature>
<protein>
    <recommendedName>
        <fullName evidence="5">Cyanovirin-N domain-containing protein</fullName>
    </recommendedName>
</protein>
<dbReference type="AlphaFoldDB" id="A0A423VI31"/>
<dbReference type="EMBL" id="LKEB01000096">
    <property type="protein sequence ID" value="ROV90676.1"/>
    <property type="molecule type" value="Genomic_DNA"/>
</dbReference>
<name>A0A423VI31_9PEZI</name>
<accession>A0A423VI31</accession>
<evidence type="ECO:0000256" key="1">
    <source>
        <dbReference type="SAM" id="MobiDB-lite"/>
    </source>
</evidence>
<keyword evidence="4" id="KW-1185">Reference proteome</keyword>
<gene>
    <name evidence="3" type="ORF">VPNG_10107</name>
</gene>
<organism evidence="3 4">
    <name type="scientific">Cytospora leucostoma</name>
    <dbReference type="NCBI Taxonomy" id="1230097"/>
    <lineage>
        <taxon>Eukaryota</taxon>
        <taxon>Fungi</taxon>
        <taxon>Dikarya</taxon>
        <taxon>Ascomycota</taxon>
        <taxon>Pezizomycotina</taxon>
        <taxon>Sordariomycetes</taxon>
        <taxon>Sordariomycetidae</taxon>
        <taxon>Diaporthales</taxon>
        <taxon>Cytosporaceae</taxon>
        <taxon>Cytospora</taxon>
    </lineage>
</organism>
<keyword evidence="2" id="KW-0732">Signal</keyword>
<dbReference type="STRING" id="1230097.A0A423VI31"/>
<feature type="region of interest" description="Disordered" evidence="1">
    <location>
        <begin position="324"/>
        <end position="352"/>
    </location>
</feature>
<reference evidence="3 4" key="1">
    <citation type="submission" date="2015-09" db="EMBL/GenBank/DDBJ databases">
        <title>Host preference determinants of Valsa canker pathogens revealed by comparative genomics.</title>
        <authorList>
            <person name="Yin Z."/>
            <person name="Huang L."/>
        </authorList>
    </citation>
    <scope>NUCLEOTIDE SEQUENCE [LARGE SCALE GENOMIC DNA]</scope>
    <source>
        <strain evidence="3 4">SXYLt</strain>
    </source>
</reference>